<keyword evidence="3" id="KW-1003">Cell membrane</keyword>
<reference evidence="13" key="2">
    <citation type="submission" date="2016-04" db="EMBL/GenBank/DDBJ databases">
        <title>First Complete Genome Sequence of a Subdivision 6 Acidobacterium.</title>
        <authorList>
            <person name="Huang S."/>
            <person name="Vieira S."/>
            <person name="Bunk B."/>
            <person name="Riedel T."/>
            <person name="Sproeer C."/>
            <person name="Overmann J."/>
        </authorList>
    </citation>
    <scope>NUCLEOTIDE SEQUENCE [LARGE SCALE GENOMIC DNA]</scope>
    <source>
        <strain evidence="13">DSM 100886 HEG_-6_39</strain>
    </source>
</reference>
<dbReference type="STRING" id="1855912.LuPra_06101"/>
<dbReference type="GO" id="GO:0016989">
    <property type="term" value="F:sigma factor antagonist activity"/>
    <property type="evidence" value="ECO:0007669"/>
    <property type="project" value="TreeGrafter"/>
</dbReference>
<sequence>MTSSGTDPRYDALAELALGTLPESERPAIEAWLAGDPDALAEFRALRESLGLLALAAPVVEPPASLRDRVLAVTGHAVDRGHTPATTRTAVPIGVDFPPKSSGPVVGSGLSVGWLAAAAAAILALGLGVYALQLRSQVERLQADLDATAARLATTEAEARVNRTRLARAQAETSILTAADLRRVDLAGQKGAPRAAARAFWSRAQGLVLTATRLPDLPEGRTYQLWVLTSGAPISAGIFRPDASGGTSIVFDTPVSLPPPAGMAVSVEPAGGVPAPTGEIVLIGKAD</sequence>
<evidence type="ECO:0000256" key="2">
    <source>
        <dbReference type="ARBA" id="ARBA00004236"/>
    </source>
</evidence>
<dbReference type="InterPro" id="IPR051474">
    <property type="entry name" value="Anti-sigma-K/W_factor"/>
</dbReference>
<dbReference type="AlphaFoldDB" id="A0A143PYE3"/>
<evidence type="ECO:0000256" key="7">
    <source>
        <dbReference type="ARBA" id="ARBA00029829"/>
    </source>
</evidence>
<keyword evidence="4 10" id="KW-0812">Transmembrane</keyword>
<accession>A0A143PYE3</accession>
<evidence type="ECO:0000256" key="6">
    <source>
        <dbReference type="ARBA" id="ARBA00023136"/>
    </source>
</evidence>
<evidence type="ECO:0000256" key="3">
    <source>
        <dbReference type="ARBA" id="ARBA00022475"/>
    </source>
</evidence>
<dbReference type="OrthoDB" id="9806296at2"/>
<feature type="coiled-coil region" evidence="9">
    <location>
        <begin position="131"/>
        <end position="158"/>
    </location>
</feature>
<dbReference type="PANTHER" id="PTHR37461">
    <property type="entry name" value="ANTI-SIGMA-K FACTOR RSKA"/>
    <property type="match status" value="1"/>
</dbReference>
<evidence type="ECO:0000313" key="12">
    <source>
        <dbReference type="EMBL" id="AMY12819.1"/>
    </source>
</evidence>
<evidence type="ECO:0000259" key="11">
    <source>
        <dbReference type="Pfam" id="PF10099"/>
    </source>
</evidence>
<dbReference type="InterPro" id="IPR018764">
    <property type="entry name" value="RskA_C"/>
</dbReference>
<name>A0A143PYE3_LUTPR</name>
<dbReference type="GO" id="GO:0005886">
    <property type="term" value="C:plasma membrane"/>
    <property type="evidence" value="ECO:0007669"/>
    <property type="project" value="UniProtKB-SubCell"/>
</dbReference>
<organism evidence="12 13">
    <name type="scientific">Luteitalea pratensis</name>
    <dbReference type="NCBI Taxonomy" id="1855912"/>
    <lineage>
        <taxon>Bacteria</taxon>
        <taxon>Pseudomonadati</taxon>
        <taxon>Acidobacteriota</taxon>
        <taxon>Vicinamibacteria</taxon>
        <taxon>Vicinamibacterales</taxon>
        <taxon>Vicinamibacteraceae</taxon>
        <taxon>Luteitalea</taxon>
    </lineage>
</organism>
<evidence type="ECO:0000256" key="4">
    <source>
        <dbReference type="ARBA" id="ARBA00022692"/>
    </source>
</evidence>
<keyword evidence="5 10" id="KW-1133">Transmembrane helix</keyword>
<dbReference type="RefSeq" id="WP_110174238.1">
    <property type="nucleotide sequence ID" value="NZ_CP015136.1"/>
</dbReference>
<keyword evidence="9" id="KW-0175">Coiled coil</keyword>
<gene>
    <name evidence="12" type="ORF">LuPra_06101</name>
</gene>
<evidence type="ECO:0000256" key="10">
    <source>
        <dbReference type="SAM" id="Phobius"/>
    </source>
</evidence>
<proteinExistence type="predicted"/>
<keyword evidence="6 10" id="KW-0472">Membrane</keyword>
<feature type="domain" description="Anti-sigma K factor RskA C-terminal" evidence="11">
    <location>
        <begin position="115"/>
        <end position="280"/>
    </location>
</feature>
<evidence type="ECO:0000256" key="8">
    <source>
        <dbReference type="ARBA" id="ARBA00030803"/>
    </source>
</evidence>
<reference evidence="12 13" key="1">
    <citation type="journal article" date="2016" name="Genome Announc.">
        <title>First Complete Genome Sequence of a Subdivision 6 Acidobacterium Strain.</title>
        <authorList>
            <person name="Huang S."/>
            <person name="Vieira S."/>
            <person name="Bunk B."/>
            <person name="Riedel T."/>
            <person name="Sproer C."/>
            <person name="Overmann J."/>
        </authorList>
    </citation>
    <scope>NUCLEOTIDE SEQUENCE [LARGE SCALE GENOMIC DNA]</scope>
    <source>
        <strain evidence="13">DSM 100886 HEG_-6_39</strain>
    </source>
</reference>
<dbReference type="EMBL" id="CP015136">
    <property type="protein sequence ID" value="AMY12819.1"/>
    <property type="molecule type" value="Genomic_DNA"/>
</dbReference>
<dbReference type="KEGG" id="abac:LuPra_06101"/>
<dbReference type="Proteomes" id="UP000076079">
    <property type="component" value="Chromosome"/>
</dbReference>
<evidence type="ECO:0000256" key="5">
    <source>
        <dbReference type="ARBA" id="ARBA00022989"/>
    </source>
</evidence>
<comment type="subcellular location">
    <subcellularLocation>
        <location evidence="2">Cell membrane</location>
    </subcellularLocation>
    <subcellularLocation>
        <location evidence="1">Membrane</location>
        <topology evidence="1">Single-pass membrane protein</topology>
    </subcellularLocation>
</comment>
<feature type="transmembrane region" description="Helical" evidence="10">
    <location>
        <begin position="112"/>
        <end position="132"/>
    </location>
</feature>
<dbReference type="Gene3D" id="1.10.10.1320">
    <property type="entry name" value="Anti-sigma factor, zinc-finger domain"/>
    <property type="match status" value="1"/>
</dbReference>
<dbReference type="PANTHER" id="PTHR37461:SF1">
    <property type="entry name" value="ANTI-SIGMA-K FACTOR RSKA"/>
    <property type="match status" value="1"/>
</dbReference>
<evidence type="ECO:0000256" key="9">
    <source>
        <dbReference type="SAM" id="Coils"/>
    </source>
</evidence>
<evidence type="ECO:0000313" key="13">
    <source>
        <dbReference type="Proteomes" id="UP000076079"/>
    </source>
</evidence>
<protein>
    <recommendedName>
        <fullName evidence="8">Regulator of SigK</fullName>
    </recommendedName>
    <alternativeName>
        <fullName evidence="7">Sigma-K anti-sigma factor RskA</fullName>
    </alternativeName>
</protein>
<evidence type="ECO:0000256" key="1">
    <source>
        <dbReference type="ARBA" id="ARBA00004167"/>
    </source>
</evidence>
<keyword evidence="13" id="KW-1185">Reference proteome</keyword>
<dbReference type="InterPro" id="IPR041916">
    <property type="entry name" value="Anti_sigma_zinc_sf"/>
</dbReference>
<dbReference type="Pfam" id="PF10099">
    <property type="entry name" value="RskA_C"/>
    <property type="match status" value="1"/>
</dbReference>
<dbReference type="GO" id="GO:0006417">
    <property type="term" value="P:regulation of translation"/>
    <property type="evidence" value="ECO:0007669"/>
    <property type="project" value="TreeGrafter"/>
</dbReference>